<dbReference type="AlphaFoldDB" id="A0A8S3PPV2"/>
<dbReference type="InterPro" id="IPR030662">
    <property type="entry name" value="DPH6/MJ0570"/>
</dbReference>
<dbReference type="FunFam" id="3.30.1330.40:FF:000010">
    <property type="entry name" value="Diphthine--ammonia ligase"/>
    <property type="match status" value="1"/>
</dbReference>
<dbReference type="GO" id="GO:0017178">
    <property type="term" value="F:diphthine-ammonia ligase activity"/>
    <property type="evidence" value="ECO:0007669"/>
    <property type="project" value="UniProtKB-EC"/>
</dbReference>
<dbReference type="InterPro" id="IPR035959">
    <property type="entry name" value="RutC-like_sf"/>
</dbReference>
<proteinExistence type="predicted"/>
<dbReference type="CDD" id="cd06156">
    <property type="entry name" value="eu_AANH_C_2"/>
    <property type="match status" value="1"/>
</dbReference>
<keyword evidence="1" id="KW-0436">Ligase</keyword>
<dbReference type="Pfam" id="PF01042">
    <property type="entry name" value="Ribonuc_L-PSP"/>
    <property type="match status" value="2"/>
</dbReference>
<comment type="caution">
    <text evidence="1">The sequence shown here is derived from an EMBL/GenBank/DDBJ whole genome shotgun (WGS) entry which is preliminary data.</text>
</comment>
<dbReference type="SUPFAM" id="SSF55298">
    <property type="entry name" value="YjgF-like"/>
    <property type="match status" value="2"/>
</dbReference>
<name>A0A8S3PPV2_MYTED</name>
<evidence type="ECO:0000313" key="1">
    <source>
        <dbReference type="EMBL" id="CAG2185266.1"/>
    </source>
</evidence>
<dbReference type="PANTHER" id="PTHR12196">
    <property type="entry name" value="DOMAIN OF UNKNOWN FUNCTION 71 DUF71 -CONTAINING PROTEIN"/>
    <property type="match status" value="1"/>
</dbReference>
<sequence>MTYHEHGINLTKGQADKLQRAAKKGCPFSIHLSHAKLRGEHKMWLTTRQVQKIAKLLQKGTGGMVLELSATQLKENMQKVGGFLPMLAGLAMRALPMLAKTILPALGVGALSGLGGVAVNKALWSGLYLKRGGCVCTVKPSDKGLYLKPSNARITYGDGLYLKRGQQFHDGAGLILGANSPFKNIPLLEEVIHSNDAFAPVSYLNLQSVHVEDKHFDMKKRLTSRLDHYPMKRSSDIHKEIFSENEPRIHESEICELDTPYKCPESTDLIKLQVKQREKDIWITGVTVKRERGKTTEEMTCLAMNKLKECMLERTGNWSLSDLCMINLYISDMNDFGAINDIYKKYFGLNPPARVCVQVPLPENIVLQLECYGSCNEDKHTMHVQSISHWAPANIGPYSQAVKVDKRMYIAGQIAMVPSTLNIISGGIRAESRLCLRHIHRILEAMPGSTSLKNISIAICYVSQRDYISIVKKEMKYAGHTFLNHNHSSFSIENNTMPSMIEFVVVPRLPRNAKVEWKVYSDITDILSIENTIFHLSDQLKSTGKYKVTNSSLSCIVKVDRSGNQFERPDLSRAVKCFYQCYEKIVQSSEVEWKSLPALSIFYSVLSSFSYDHLIKELSCQLNKDIIFTIVPVIEFSSETTLLVGCH</sequence>
<reference evidence="1" key="1">
    <citation type="submission" date="2021-03" db="EMBL/GenBank/DDBJ databases">
        <authorList>
            <person name="Bekaert M."/>
        </authorList>
    </citation>
    <scope>NUCLEOTIDE SEQUENCE</scope>
</reference>
<dbReference type="GO" id="GO:0017183">
    <property type="term" value="P:protein histidyl modification to diphthamide"/>
    <property type="evidence" value="ECO:0007669"/>
    <property type="project" value="TreeGrafter"/>
</dbReference>
<dbReference type="EMBL" id="CAJPWZ010000079">
    <property type="protein sequence ID" value="CAG2185266.1"/>
    <property type="molecule type" value="Genomic_DNA"/>
</dbReference>
<organism evidence="1 2">
    <name type="scientific">Mytilus edulis</name>
    <name type="common">Blue mussel</name>
    <dbReference type="NCBI Taxonomy" id="6550"/>
    <lineage>
        <taxon>Eukaryota</taxon>
        <taxon>Metazoa</taxon>
        <taxon>Spiralia</taxon>
        <taxon>Lophotrochozoa</taxon>
        <taxon>Mollusca</taxon>
        <taxon>Bivalvia</taxon>
        <taxon>Autobranchia</taxon>
        <taxon>Pteriomorphia</taxon>
        <taxon>Mytilida</taxon>
        <taxon>Mytiloidea</taxon>
        <taxon>Mytilidae</taxon>
        <taxon>Mytilinae</taxon>
        <taxon>Mytilus</taxon>
    </lineage>
</organism>
<dbReference type="EC" id="6.3.1.14" evidence="1"/>
<dbReference type="Gene3D" id="3.30.1330.40">
    <property type="entry name" value="RutC-like"/>
    <property type="match status" value="2"/>
</dbReference>
<accession>A0A8S3PPV2</accession>
<dbReference type="Proteomes" id="UP000683360">
    <property type="component" value="Unassembled WGS sequence"/>
</dbReference>
<dbReference type="InterPro" id="IPR006175">
    <property type="entry name" value="YjgF/YER057c/UK114"/>
</dbReference>
<protein>
    <submittedName>
        <fullName evidence="1">DPH6</fullName>
        <ecNumber evidence="1">6.3.1.14</ecNumber>
    </submittedName>
</protein>
<evidence type="ECO:0000313" key="2">
    <source>
        <dbReference type="Proteomes" id="UP000683360"/>
    </source>
</evidence>
<dbReference type="PANTHER" id="PTHR12196:SF2">
    <property type="entry name" value="DIPHTHINE--AMMONIA LIGASE"/>
    <property type="match status" value="1"/>
</dbReference>
<keyword evidence="2" id="KW-1185">Reference proteome</keyword>
<dbReference type="OrthoDB" id="686384at2759"/>
<gene>
    <name evidence="1" type="ORF">MEDL_863</name>
</gene>